<evidence type="ECO:0000256" key="2">
    <source>
        <dbReference type="ARBA" id="ARBA00008387"/>
    </source>
</evidence>
<reference evidence="8 9" key="1">
    <citation type="journal article" date="2024" name="Syst. Appl. Microbiol.">
        <title>Evidence for the occurrence of Acinetobacter faecalis in cattle feces and its emended description.</title>
        <authorList>
            <person name="Kyselkova M."/>
            <person name="Xanthopoulou K."/>
            <person name="Shestivska V."/>
            <person name="Spanelova P."/>
            <person name="Maixnerova M."/>
            <person name="Higgins P.G."/>
            <person name="Nemec A."/>
        </authorList>
    </citation>
    <scope>NUCLEOTIDE SEQUENCE [LARGE SCALE GENOMIC DNA]</scope>
    <source>
        <strain evidence="8 9">ANC 7225</strain>
    </source>
</reference>
<comment type="similarity">
    <text evidence="2">Belongs to the PilY1 family.</text>
</comment>
<dbReference type="InterPro" id="IPR015943">
    <property type="entry name" value="WD40/YVTN_repeat-like_dom_sf"/>
</dbReference>
<evidence type="ECO:0000256" key="6">
    <source>
        <dbReference type="ARBA" id="ARBA00023263"/>
    </source>
</evidence>
<comment type="caution">
    <text evidence="8">The sequence shown here is derived from an EMBL/GenBank/DDBJ whole genome shotgun (WGS) entry which is preliminary data.</text>
</comment>
<keyword evidence="4" id="KW-0479">Metal-binding</keyword>
<evidence type="ECO:0000313" key="9">
    <source>
        <dbReference type="Proteomes" id="UP001284094"/>
    </source>
</evidence>
<gene>
    <name evidence="8" type="ORF">SKM48_02605</name>
</gene>
<keyword evidence="3" id="KW-1029">Fimbrium biogenesis</keyword>
<evidence type="ECO:0000256" key="1">
    <source>
        <dbReference type="ARBA" id="ARBA00004561"/>
    </source>
</evidence>
<keyword evidence="9" id="KW-1185">Reference proteome</keyword>
<dbReference type="Pfam" id="PF05567">
    <property type="entry name" value="T4P_PilY1"/>
    <property type="match status" value="1"/>
</dbReference>
<dbReference type="RefSeq" id="WP_321104097.1">
    <property type="nucleotide sequence ID" value="NZ_JAXHPO010000007.1"/>
</dbReference>
<name>A0ABU5GGK3_9GAMM</name>
<evidence type="ECO:0000256" key="3">
    <source>
        <dbReference type="ARBA" id="ARBA00022558"/>
    </source>
</evidence>
<dbReference type="EMBL" id="JAXHPO010000007">
    <property type="protein sequence ID" value="MDY6549665.1"/>
    <property type="molecule type" value="Genomic_DNA"/>
</dbReference>
<keyword evidence="5" id="KW-0106">Calcium</keyword>
<accession>A0ABU5GGK3</accession>
<organism evidence="8 9">
    <name type="scientific">Acinetobacter faecalis</name>
    <dbReference type="NCBI Taxonomy" id="2665161"/>
    <lineage>
        <taxon>Bacteria</taxon>
        <taxon>Pseudomonadati</taxon>
        <taxon>Pseudomonadota</taxon>
        <taxon>Gammaproteobacteria</taxon>
        <taxon>Moraxellales</taxon>
        <taxon>Moraxellaceae</taxon>
        <taxon>Acinetobacter</taxon>
    </lineage>
</organism>
<evidence type="ECO:0000256" key="5">
    <source>
        <dbReference type="ARBA" id="ARBA00022837"/>
    </source>
</evidence>
<sequence length="600" mass="66275">MDKSYLDTEWNTTRWSWDLDKVKSLNTTRQMGGVLHSDPILVTSEAPVDENGNVVQELRDRFNNLKASRQDYIVFGTMQGLLHMVDQNTGREVFSFLPHEIINDPERKDALLDISNLQKATKHPFYGIDGPWVSSVDYEYIEEPDNTFEVLQNNINKKTYMRKFKAKTANIYGGMRMGGNSYYALDVKDPTTPKFLFHVDAANGKIKSATTGITSTSANPALQAMGQSWSKPTLAKVRFNGTLRDVMIVGGGYDYNVYENLQARSTSDKGAGVYMFDAKTGELLWNARYGTDNTSTTDVKNSTLKYSVVSQIKAFDRNADGLVDNLYFGDLGGQVFRVDLNNNLGTAKTSFGRVVRVADFSAKKQRFYEMPALSIHEDSGAKFGVISIASGNRSFPTSVSNGFDNRVYVLFDKDIASESLYAAGFAPSVTLTEADIYDWGAISASNIGDLRTKTKRGWYYILTSTRTGIDEPLNTGTVKALNGYTVVAYNDVYSDLYVSLFNPNHASTQQPSACVGGITGSSVITKFCLPYGVCGDSSLGSSVTNNKKVAFVSKPTDGFSRVNAGGYNDGSRNLVTIIPNVGQSYQMTKVFKSRNWREVQ</sequence>
<evidence type="ECO:0000259" key="7">
    <source>
        <dbReference type="Pfam" id="PF05567"/>
    </source>
</evidence>
<dbReference type="InterPro" id="IPR008707">
    <property type="entry name" value="B-propeller_PilY1"/>
</dbReference>
<evidence type="ECO:0000256" key="4">
    <source>
        <dbReference type="ARBA" id="ARBA00022723"/>
    </source>
</evidence>
<proteinExistence type="inferred from homology"/>
<dbReference type="InterPro" id="IPR011047">
    <property type="entry name" value="Quinoprotein_ADH-like_sf"/>
</dbReference>
<comment type="subcellular location">
    <subcellularLocation>
        <location evidence="1">Fimbrium</location>
    </subcellularLocation>
</comment>
<feature type="domain" description="PilY1 beta-propeller" evidence="7">
    <location>
        <begin position="62"/>
        <end position="343"/>
    </location>
</feature>
<evidence type="ECO:0000313" key="8">
    <source>
        <dbReference type="EMBL" id="MDY6549665.1"/>
    </source>
</evidence>
<dbReference type="Gene3D" id="2.130.10.10">
    <property type="entry name" value="YVTN repeat-like/Quinoprotein amine dehydrogenase"/>
    <property type="match status" value="1"/>
</dbReference>
<keyword evidence="6" id="KW-0281">Fimbrium</keyword>
<dbReference type="SUPFAM" id="SSF50998">
    <property type="entry name" value="Quinoprotein alcohol dehydrogenase-like"/>
    <property type="match status" value="1"/>
</dbReference>
<protein>
    <submittedName>
        <fullName evidence="8">PilC/PilY family type IV pilus protein</fullName>
    </submittedName>
</protein>
<dbReference type="Proteomes" id="UP001284094">
    <property type="component" value="Unassembled WGS sequence"/>
</dbReference>